<feature type="compositionally biased region" description="Basic and acidic residues" evidence="3">
    <location>
        <begin position="336"/>
        <end position="347"/>
    </location>
</feature>
<evidence type="ECO:0000313" key="5">
    <source>
        <dbReference type="Proteomes" id="UP001189429"/>
    </source>
</evidence>
<feature type="compositionally biased region" description="Basic and acidic residues" evidence="3">
    <location>
        <begin position="299"/>
        <end position="315"/>
    </location>
</feature>
<organism evidence="4 5">
    <name type="scientific">Prorocentrum cordatum</name>
    <dbReference type="NCBI Taxonomy" id="2364126"/>
    <lineage>
        <taxon>Eukaryota</taxon>
        <taxon>Sar</taxon>
        <taxon>Alveolata</taxon>
        <taxon>Dinophyceae</taxon>
        <taxon>Prorocentrales</taxon>
        <taxon>Prorocentraceae</taxon>
        <taxon>Prorocentrum</taxon>
    </lineage>
</organism>
<gene>
    <name evidence="4" type="ORF">PCOR1329_LOCUS39452</name>
</gene>
<proteinExistence type="predicted"/>
<keyword evidence="2" id="KW-0677">Repeat</keyword>
<reference evidence="4" key="1">
    <citation type="submission" date="2023-10" db="EMBL/GenBank/DDBJ databases">
        <authorList>
            <person name="Chen Y."/>
            <person name="Shah S."/>
            <person name="Dougan E. K."/>
            <person name="Thang M."/>
            <person name="Chan C."/>
        </authorList>
    </citation>
    <scope>NUCLEOTIDE SEQUENCE [LARGE SCALE GENOMIC DNA]</scope>
</reference>
<dbReference type="InterPro" id="IPR001611">
    <property type="entry name" value="Leu-rich_rpt"/>
</dbReference>
<dbReference type="PANTHER" id="PTHR18849:SF0">
    <property type="entry name" value="CILIA- AND FLAGELLA-ASSOCIATED PROTEIN 410-RELATED"/>
    <property type="match status" value="1"/>
</dbReference>
<comment type="caution">
    <text evidence="4">The sequence shown here is derived from an EMBL/GenBank/DDBJ whole genome shotgun (WGS) entry which is preliminary data.</text>
</comment>
<keyword evidence="1" id="KW-0433">Leucine-rich repeat</keyword>
<keyword evidence="5" id="KW-1185">Reference proteome</keyword>
<accession>A0ABN9TIH6</accession>
<feature type="compositionally biased region" description="Low complexity" evidence="3">
    <location>
        <begin position="317"/>
        <end position="335"/>
    </location>
</feature>
<evidence type="ECO:0000256" key="2">
    <source>
        <dbReference type="ARBA" id="ARBA00022737"/>
    </source>
</evidence>
<evidence type="ECO:0000256" key="1">
    <source>
        <dbReference type="ARBA" id="ARBA00022614"/>
    </source>
</evidence>
<feature type="region of interest" description="Disordered" evidence="3">
    <location>
        <begin position="299"/>
        <end position="368"/>
    </location>
</feature>
<dbReference type="InterPro" id="IPR032675">
    <property type="entry name" value="LRR_dom_sf"/>
</dbReference>
<dbReference type="SMART" id="SM00369">
    <property type="entry name" value="LRR_TYP"/>
    <property type="match status" value="2"/>
</dbReference>
<dbReference type="PANTHER" id="PTHR18849">
    <property type="entry name" value="LEUCINE RICH REPEAT PROTEIN"/>
    <property type="match status" value="1"/>
</dbReference>
<sequence>MGDESASQPLTDEVLCECLSQIKQSADGRFAYARLDCSNKELTDLGSKVGDYKQLQHIVLSSNRLTEVTAVTKLPYLLSLEIDSNDITSLKCMQTAELPWCQKLNLSSNKLDAVLPLATLTSLRFLNLSANAITSLEGFGGHQTMEQLELQGNQLTNLKGMGELGSLKALNISGNQLTSLEGLTTPRLESLDASSNQLASLEYVGGAPLLTALNLQGNQFDAEDPQLPELRRLGTDTPRLQSLQLSGTPMADTCGDNTKVEALVCAPSLRQVDDEDVTREDRDAARDRAQELVEMKLQKEREEAEAREQAEREAAEAAEAAAAEAAEAAEAAAAEAAEREAAEREAAAAEAGAAAAVEGGGEDGEDES</sequence>
<dbReference type="EMBL" id="CAUYUJ010014763">
    <property type="protein sequence ID" value="CAK0845759.1"/>
    <property type="molecule type" value="Genomic_DNA"/>
</dbReference>
<evidence type="ECO:0000256" key="3">
    <source>
        <dbReference type="SAM" id="MobiDB-lite"/>
    </source>
</evidence>
<dbReference type="SMART" id="SM00365">
    <property type="entry name" value="LRR_SD22"/>
    <property type="match status" value="4"/>
</dbReference>
<name>A0ABN9TIH6_9DINO</name>
<dbReference type="Proteomes" id="UP001189429">
    <property type="component" value="Unassembled WGS sequence"/>
</dbReference>
<dbReference type="PROSITE" id="PS51450">
    <property type="entry name" value="LRR"/>
    <property type="match status" value="3"/>
</dbReference>
<evidence type="ECO:0000313" key="4">
    <source>
        <dbReference type="EMBL" id="CAK0845759.1"/>
    </source>
</evidence>
<dbReference type="Gene3D" id="3.80.10.10">
    <property type="entry name" value="Ribonuclease Inhibitor"/>
    <property type="match status" value="2"/>
</dbReference>
<dbReference type="SUPFAM" id="SSF52058">
    <property type="entry name" value="L domain-like"/>
    <property type="match status" value="1"/>
</dbReference>
<protein>
    <submittedName>
        <fullName evidence="4">Uncharacterized protein</fullName>
    </submittedName>
</protein>
<dbReference type="InterPro" id="IPR003591">
    <property type="entry name" value="Leu-rich_rpt_typical-subtyp"/>
</dbReference>
<feature type="compositionally biased region" description="Low complexity" evidence="3">
    <location>
        <begin position="348"/>
        <end position="357"/>
    </location>
</feature>